<organism evidence="1 2">
    <name type="scientific">Ascodesmis nigricans</name>
    <dbReference type="NCBI Taxonomy" id="341454"/>
    <lineage>
        <taxon>Eukaryota</taxon>
        <taxon>Fungi</taxon>
        <taxon>Dikarya</taxon>
        <taxon>Ascomycota</taxon>
        <taxon>Pezizomycotina</taxon>
        <taxon>Pezizomycetes</taxon>
        <taxon>Pezizales</taxon>
        <taxon>Ascodesmidaceae</taxon>
        <taxon>Ascodesmis</taxon>
    </lineage>
</organism>
<dbReference type="InParanoid" id="A0A4S2MNW4"/>
<gene>
    <name evidence="1" type="ORF">EX30DRAFT_131343</name>
</gene>
<name>A0A4S2MNW4_9PEZI</name>
<sequence length="87" mass="10052">MQKKRAWRRTNLSLSSYIAVLPAISGSASRDEDNVHATIPSAHYSRQVSFYCDGCWDYKMGKCLLCLGLEDWMMHTKLLPSCPHWRM</sequence>
<proteinExistence type="predicted"/>
<reference evidence="1 2" key="1">
    <citation type="submission" date="2019-04" db="EMBL/GenBank/DDBJ databases">
        <title>Comparative genomics and transcriptomics to analyze fruiting body development in filamentous ascomycetes.</title>
        <authorList>
            <consortium name="DOE Joint Genome Institute"/>
            <person name="Lutkenhaus R."/>
            <person name="Traeger S."/>
            <person name="Breuer J."/>
            <person name="Kuo A."/>
            <person name="Lipzen A."/>
            <person name="Pangilinan J."/>
            <person name="Dilworth D."/>
            <person name="Sandor L."/>
            <person name="Poggeler S."/>
            <person name="Barry K."/>
            <person name="Grigoriev I.V."/>
            <person name="Nowrousian M."/>
        </authorList>
    </citation>
    <scope>NUCLEOTIDE SEQUENCE [LARGE SCALE GENOMIC DNA]</scope>
    <source>
        <strain evidence="1 2">CBS 389.68</strain>
    </source>
</reference>
<evidence type="ECO:0000313" key="1">
    <source>
        <dbReference type="EMBL" id="TGZ78773.1"/>
    </source>
</evidence>
<accession>A0A4S2MNW4</accession>
<dbReference type="EMBL" id="ML220138">
    <property type="protein sequence ID" value="TGZ78773.1"/>
    <property type="molecule type" value="Genomic_DNA"/>
</dbReference>
<dbReference type="Proteomes" id="UP000298138">
    <property type="component" value="Unassembled WGS sequence"/>
</dbReference>
<protein>
    <submittedName>
        <fullName evidence="1">Uncharacterized protein</fullName>
    </submittedName>
</protein>
<keyword evidence="2" id="KW-1185">Reference proteome</keyword>
<dbReference type="AlphaFoldDB" id="A0A4S2MNW4"/>
<evidence type="ECO:0000313" key="2">
    <source>
        <dbReference type="Proteomes" id="UP000298138"/>
    </source>
</evidence>